<dbReference type="EC" id="2.7.10.2" evidence="13"/>
<evidence type="ECO:0000259" key="11">
    <source>
        <dbReference type="Pfam" id="PF01656"/>
    </source>
</evidence>
<evidence type="ECO:0000313" key="14">
    <source>
        <dbReference type="Proteomes" id="UP001370100"/>
    </source>
</evidence>
<comment type="caution">
    <text evidence="13">The sequence shown here is derived from an EMBL/GenBank/DDBJ whole genome shotgun (WGS) entry which is preliminary data.</text>
</comment>
<dbReference type="Gene3D" id="3.40.50.300">
    <property type="entry name" value="P-loop containing nucleotide triphosphate hydrolases"/>
    <property type="match status" value="1"/>
</dbReference>
<keyword evidence="7 10" id="KW-1133">Transmembrane helix</keyword>
<sequence>MNGREYLAILAKRWATIVLCLSVCLIAAAGIGLLTPTRYAAQTQVFVSTQVDGANLNQQLFQGGSFTSDRVKSYTELVASPRVTGPVINQLALPVSPSELAGRVTAEATQGTVLINIQVTDRAADQAARIADAVAERLSQVIQELESPPGAPVPPVRAAIVTPAIPPESPVLPNWPLTLALGLLAGIVIGVGAAVLRDTMDTSLETEQDLERVSGATNLGKIVFEQAAEGPISERDSRSEAFRQLRTNLQFSSIDSSSRLFVVTSAVPAEGKSTVTGSLGVALAQIGLRVTIVDADLRHPSLAEYFGLTNDVGLTTVAIGRTTLDVALQGVRPNLWLLSSGPRPPDPSEFLATGRVSAVLEDLASRSDVVLVDTAPVIPVADTRVLAPQCDGVLLVVHAGSTDSHQVKEAVDSLRKVQATVLGTVLNRVAKRDVDDSYYGHYGTPSGDPSMTVAPTPAPSPVPAPNGHAANGHAVNGHVANGHMANGHAANGHGAHAQPVDDTPTGRTVTPYRRSSSDPS</sequence>
<feature type="compositionally biased region" description="Polar residues" evidence="9">
    <location>
        <begin position="505"/>
        <end position="520"/>
    </location>
</feature>
<dbReference type="InterPro" id="IPR027417">
    <property type="entry name" value="P-loop_NTPase"/>
</dbReference>
<feature type="compositionally biased region" description="Low complexity" evidence="9">
    <location>
        <begin position="476"/>
        <end position="497"/>
    </location>
</feature>
<comment type="subcellular location">
    <subcellularLocation>
        <location evidence="1">Cell membrane</location>
        <topology evidence="1">Multi-pass membrane protein</topology>
    </subcellularLocation>
</comment>
<evidence type="ECO:0000313" key="13">
    <source>
        <dbReference type="EMBL" id="MEJ2887930.1"/>
    </source>
</evidence>
<evidence type="ECO:0000256" key="1">
    <source>
        <dbReference type="ARBA" id="ARBA00004651"/>
    </source>
</evidence>
<feature type="transmembrane region" description="Helical" evidence="10">
    <location>
        <begin position="14"/>
        <end position="34"/>
    </location>
</feature>
<name>A0ABU8N699_9PSEU</name>
<evidence type="ECO:0000256" key="2">
    <source>
        <dbReference type="ARBA" id="ARBA00006683"/>
    </source>
</evidence>
<dbReference type="InterPro" id="IPR050445">
    <property type="entry name" value="Bact_polysacc_biosynth/exp"/>
</dbReference>
<dbReference type="InterPro" id="IPR005702">
    <property type="entry name" value="Wzc-like_C"/>
</dbReference>
<dbReference type="PANTHER" id="PTHR32309:SF13">
    <property type="entry name" value="FERRIC ENTEROBACTIN TRANSPORT PROTEIN FEPE"/>
    <property type="match status" value="1"/>
</dbReference>
<reference evidence="13 14" key="1">
    <citation type="submission" date="2024-03" db="EMBL/GenBank/DDBJ databases">
        <title>Actinomycetospora sp. OC33-EN06, a novel actinomycete isolated from wild orchid (Aerides multiflora).</title>
        <authorList>
            <person name="Suriyachadkun C."/>
        </authorList>
    </citation>
    <scope>NUCLEOTIDE SEQUENCE [LARGE SCALE GENOMIC DNA]</scope>
    <source>
        <strain evidence="13 14">OC33-EN06</strain>
    </source>
</reference>
<keyword evidence="8 10" id="KW-0472">Membrane</keyword>
<evidence type="ECO:0000256" key="10">
    <source>
        <dbReference type="SAM" id="Phobius"/>
    </source>
</evidence>
<dbReference type="EMBL" id="JBBEGL010000004">
    <property type="protein sequence ID" value="MEJ2887930.1"/>
    <property type="molecule type" value="Genomic_DNA"/>
</dbReference>
<dbReference type="RefSeq" id="WP_337714420.1">
    <property type="nucleotide sequence ID" value="NZ_JBBEGL010000004.1"/>
</dbReference>
<evidence type="ECO:0000256" key="3">
    <source>
        <dbReference type="ARBA" id="ARBA00022475"/>
    </source>
</evidence>
<accession>A0ABU8N699</accession>
<organism evidence="13 14">
    <name type="scientific">Actinomycetospora aeridis</name>
    <dbReference type="NCBI Taxonomy" id="3129231"/>
    <lineage>
        <taxon>Bacteria</taxon>
        <taxon>Bacillati</taxon>
        <taxon>Actinomycetota</taxon>
        <taxon>Actinomycetes</taxon>
        <taxon>Pseudonocardiales</taxon>
        <taxon>Pseudonocardiaceae</taxon>
        <taxon>Actinomycetospora</taxon>
    </lineage>
</organism>
<evidence type="ECO:0000259" key="12">
    <source>
        <dbReference type="Pfam" id="PF02706"/>
    </source>
</evidence>
<keyword evidence="3" id="KW-1003">Cell membrane</keyword>
<keyword evidence="4 10" id="KW-0812">Transmembrane</keyword>
<feature type="domain" description="Polysaccharide chain length determinant N-terminal" evidence="12">
    <location>
        <begin position="5"/>
        <end position="91"/>
    </location>
</feature>
<keyword evidence="14" id="KW-1185">Reference proteome</keyword>
<dbReference type="SUPFAM" id="SSF52540">
    <property type="entry name" value="P-loop containing nucleoside triphosphate hydrolases"/>
    <property type="match status" value="1"/>
</dbReference>
<keyword evidence="5" id="KW-0547">Nucleotide-binding</keyword>
<dbReference type="InterPro" id="IPR002586">
    <property type="entry name" value="CobQ/CobB/MinD/ParA_Nub-bd_dom"/>
</dbReference>
<evidence type="ECO:0000256" key="7">
    <source>
        <dbReference type="ARBA" id="ARBA00022989"/>
    </source>
</evidence>
<dbReference type="GO" id="GO:0004715">
    <property type="term" value="F:non-membrane spanning protein tyrosine kinase activity"/>
    <property type="evidence" value="ECO:0007669"/>
    <property type="project" value="UniProtKB-EC"/>
</dbReference>
<dbReference type="Pfam" id="PF01656">
    <property type="entry name" value="CbiA"/>
    <property type="match status" value="1"/>
</dbReference>
<evidence type="ECO:0000256" key="9">
    <source>
        <dbReference type="SAM" id="MobiDB-lite"/>
    </source>
</evidence>
<protein>
    <submittedName>
        <fullName evidence="13">Polysaccharide biosynthesis tyrosine autokinase</fullName>
        <ecNumber evidence="13">2.7.10.2</ecNumber>
    </submittedName>
</protein>
<gene>
    <name evidence="13" type="ORF">WCD41_15830</name>
</gene>
<dbReference type="InterPro" id="IPR003856">
    <property type="entry name" value="LPS_length_determ_N"/>
</dbReference>
<feature type="region of interest" description="Disordered" evidence="9">
    <location>
        <begin position="436"/>
        <end position="520"/>
    </location>
</feature>
<dbReference type="Proteomes" id="UP001370100">
    <property type="component" value="Unassembled WGS sequence"/>
</dbReference>
<feature type="domain" description="CobQ/CobB/MinD/ParA nucleotide binding" evidence="11">
    <location>
        <begin position="270"/>
        <end position="435"/>
    </location>
</feature>
<dbReference type="NCBIfam" id="TIGR01007">
    <property type="entry name" value="eps_fam"/>
    <property type="match status" value="1"/>
</dbReference>
<dbReference type="PANTHER" id="PTHR32309">
    <property type="entry name" value="TYROSINE-PROTEIN KINASE"/>
    <property type="match status" value="1"/>
</dbReference>
<evidence type="ECO:0000256" key="6">
    <source>
        <dbReference type="ARBA" id="ARBA00022840"/>
    </source>
</evidence>
<evidence type="ECO:0000256" key="5">
    <source>
        <dbReference type="ARBA" id="ARBA00022741"/>
    </source>
</evidence>
<evidence type="ECO:0000256" key="8">
    <source>
        <dbReference type="ARBA" id="ARBA00023136"/>
    </source>
</evidence>
<evidence type="ECO:0000256" key="4">
    <source>
        <dbReference type="ARBA" id="ARBA00022692"/>
    </source>
</evidence>
<proteinExistence type="inferred from homology"/>
<dbReference type="Pfam" id="PF02706">
    <property type="entry name" value="Wzz"/>
    <property type="match status" value="1"/>
</dbReference>
<dbReference type="CDD" id="cd05387">
    <property type="entry name" value="BY-kinase"/>
    <property type="match status" value="1"/>
</dbReference>
<comment type="similarity">
    <text evidence="2">Belongs to the CpsC/CapA family.</text>
</comment>
<keyword evidence="13" id="KW-0808">Transferase</keyword>
<keyword evidence="6" id="KW-0067">ATP-binding</keyword>